<dbReference type="GO" id="GO:0080132">
    <property type="term" value="F:fatty acid 2-hydroxylase activity"/>
    <property type="evidence" value="ECO:0007669"/>
    <property type="project" value="InterPro"/>
</dbReference>
<dbReference type="OrthoDB" id="9784228at2"/>
<dbReference type="Pfam" id="PF04116">
    <property type="entry name" value="FA_hydroxylase"/>
    <property type="match status" value="1"/>
</dbReference>
<protein>
    <submittedName>
        <fullName evidence="16">Fatty acid hydroxylase family protein</fullName>
    </submittedName>
</protein>
<feature type="transmembrane region" description="Helical" evidence="14">
    <location>
        <begin position="49"/>
        <end position="66"/>
    </location>
</feature>
<evidence type="ECO:0000256" key="14">
    <source>
        <dbReference type="SAM" id="Phobius"/>
    </source>
</evidence>
<evidence type="ECO:0000256" key="13">
    <source>
        <dbReference type="ARBA" id="ARBA00023160"/>
    </source>
</evidence>
<sequence length="215" mass="25583">MKNKWRVKTLKNKGQFRDFFFHIDILIMLSILGVMAVLSIFMVPGYYEILYFGIGLLIFMFSEYLTHRFLFHLKAPDNPYLLKFLKRLHYDHHKYPNDLKLLFLPVWYSLPNFAALSVIFYLITRTVEGTVAFGAGLITLLLVYEWRHFIAHRPIKPKTRFGKWVKRTHTLHHFKNENYWYGVSTPFVDAIFGTLKEQTEVETSQTVKDLEKRAK</sequence>
<dbReference type="InterPro" id="IPR014430">
    <property type="entry name" value="Scs7"/>
</dbReference>
<evidence type="ECO:0000256" key="10">
    <source>
        <dbReference type="ARBA" id="ARBA00023002"/>
    </source>
</evidence>
<evidence type="ECO:0000256" key="9">
    <source>
        <dbReference type="ARBA" id="ARBA00022989"/>
    </source>
</evidence>
<evidence type="ECO:0000256" key="12">
    <source>
        <dbReference type="ARBA" id="ARBA00023136"/>
    </source>
</evidence>
<dbReference type="GO" id="GO:0016020">
    <property type="term" value="C:membrane"/>
    <property type="evidence" value="ECO:0007669"/>
    <property type="project" value="InterPro"/>
</dbReference>
<dbReference type="GO" id="GO:0006633">
    <property type="term" value="P:fatty acid biosynthetic process"/>
    <property type="evidence" value="ECO:0007669"/>
    <property type="project" value="UniProtKB-KW"/>
</dbReference>
<evidence type="ECO:0000256" key="3">
    <source>
        <dbReference type="ARBA" id="ARBA00022516"/>
    </source>
</evidence>
<keyword evidence="9 14" id="KW-1133">Transmembrane helix</keyword>
<feature type="transmembrane region" description="Helical" evidence="14">
    <location>
        <begin position="101"/>
        <end position="123"/>
    </location>
</feature>
<evidence type="ECO:0000313" key="17">
    <source>
        <dbReference type="Proteomes" id="UP000265801"/>
    </source>
</evidence>
<keyword evidence="4 14" id="KW-0812">Transmembrane</keyword>
<comment type="caution">
    <text evidence="16">The sequence shown here is derived from an EMBL/GenBank/DDBJ whole genome shotgun (WGS) entry which is preliminary data.</text>
</comment>
<evidence type="ECO:0000256" key="8">
    <source>
        <dbReference type="ARBA" id="ARBA00022833"/>
    </source>
</evidence>
<keyword evidence="3" id="KW-0444">Lipid biosynthesis</keyword>
<feature type="domain" description="Fatty acid hydroxylase" evidence="15">
    <location>
        <begin position="54"/>
        <end position="194"/>
    </location>
</feature>
<evidence type="ECO:0000313" key="16">
    <source>
        <dbReference type="EMBL" id="RIW28905.1"/>
    </source>
</evidence>
<reference evidence="16 17" key="1">
    <citation type="submission" date="2018-09" db="EMBL/GenBank/DDBJ databases">
        <title>Bacillus saliacetes sp. nov., isolated from Thai shrimp paste (Ka-pi).</title>
        <authorList>
            <person name="Daroonpunt R."/>
            <person name="Tanasupawat S."/>
            <person name="Yiamsombut S."/>
        </authorList>
    </citation>
    <scope>NUCLEOTIDE SEQUENCE [LARGE SCALE GENOMIC DNA]</scope>
    <source>
        <strain evidence="16 17">SKP7-4</strain>
    </source>
</reference>
<keyword evidence="8" id="KW-0862">Zinc</keyword>
<evidence type="ECO:0000256" key="11">
    <source>
        <dbReference type="ARBA" id="ARBA00023098"/>
    </source>
</evidence>
<keyword evidence="6" id="KW-0256">Endoplasmic reticulum</keyword>
<keyword evidence="5" id="KW-0479">Metal-binding</keyword>
<dbReference type="PANTHER" id="PTHR12863">
    <property type="entry name" value="FATTY ACID HYDROXYLASE"/>
    <property type="match status" value="1"/>
</dbReference>
<keyword evidence="7" id="KW-0276">Fatty acid metabolism</keyword>
<comment type="cofactor">
    <cofactor evidence="1">
        <name>Zn(2+)</name>
        <dbReference type="ChEBI" id="CHEBI:29105"/>
    </cofactor>
</comment>
<keyword evidence="13" id="KW-0275">Fatty acid biosynthesis</keyword>
<dbReference type="PANTHER" id="PTHR12863:SF1">
    <property type="entry name" value="FATTY ACID 2-HYDROXYLASE"/>
    <property type="match status" value="1"/>
</dbReference>
<dbReference type="AlphaFoldDB" id="A0A3A1QPC5"/>
<keyword evidence="10" id="KW-0560">Oxidoreductase</keyword>
<name>A0A3A1QPC5_9BACI</name>
<accession>A0A3A1QPC5</accession>
<dbReference type="Proteomes" id="UP000265801">
    <property type="component" value="Unassembled WGS sequence"/>
</dbReference>
<keyword evidence="17" id="KW-1185">Reference proteome</keyword>
<evidence type="ECO:0000256" key="6">
    <source>
        <dbReference type="ARBA" id="ARBA00022824"/>
    </source>
</evidence>
<keyword evidence="12 14" id="KW-0472">Membrane</keyword>
<dbReference type="GO" id="GO:0005506">
    <property type="term" value="F:iron ion binding"/>
    <property type="evidence" value="ECO:0007669"/>
    <property type="project" value="InterPro"/>
</dbReference>
<evidence type="ECO:0000256" key="2">
    <source>
        <dbReference type="ARBA" id="ARBA00004477"/>
    </source>
</evidence>
<feature type="transmembrane region" description="Helical" evidence="14">
    <location>
        <begin position="129"/>
        <end position="146"/>
    </location>
</feature>
<evidence type="ECO:0000259" key="15">
    <source>
        <dbReference type="Pfam" id="PF04116"/>
    </source>
</evidence>
<evidence type="ECO:0000256" key="4">
    <source>
        <dbReference type="ARBA" id="ARBA00022692"/>
    </source>
</evidence>
<proteinExistence type="predicted"/>
<dbReference type="EMBL" id="QXIR01000038">
    <property type="protein sequence ID" value="RIW28905.1"/>
    <property type="molecule type" value="Genomic_DNA"/>
</dbReference>
<dbReference type="RefSeq" id="WP_119549123.1">
    <property type="nucleotide sequence ID" value="NZ_QXIR01000038.1"/>
</dbReference>
<organism evidence="16 17">
    <name type="scientific">Bacillus salacetis</name>
    <dbReference type="NCBI Taxonomy" id="2315464"/>
    <lineage>
        <taxon>Bacteria</taxon>
        <taxon>Bacillati</taxon>
        <taxon>Bacillota</taxon>
        <taxon>Bacilli</taxon>
        <taxon>Bacillales</taxon>
        <taxon>Bacillaceae</taxon>
        <taxon>Bacillus</taxon>
    </lineage>
</organism>
<feature type="transmembrane region" description="Helical" evidence="14">
    <location>
        <begin position="21"/>
        <end position="43"/>
    </location>
</feature>
<comment type="subcellular location">
    <subcellularLocation>
        <location evidence="2">Endoplasmic reticulum membrane</location>
        <topology evidence="2">Multi-pass membrane protein</topology>
    </subcellularLocation>
</comment>
<dbReference type="InterPro" id="IPR006694">
    <property type="entry name" value="Fatty_acid_hydroxylase"/>
</dbReference>
<evidence type="ECO:0000256" key="5">
    <source>
        <dbReference type="ARBA" id="ARBA00022723"/>
    </source>
</evidence>
<gene>
    <name evidence="16" type="ORF">D3H55_20245</name>
</gene>
<keyword evidence="11" id="KW-0443">Lipid metabolism</keyword>
<evidence type="ECO:0000256" key="7">
    <source>
        <dbReference type="ARBA" id="ARBA00022832"/>
    </source>
</evidence>
<evidence type="ECO:0000256" key="1">
    <source>
        <dbReference type="ARBA" id="ARBA00001947"/>
    </source>
</evidence>